<dbReference type="SUPFAM" id="SSF54001">
    <property type="entry name" value="Cysteine proteinases"/>
    <property type="match status" value="1"/>
</dbReference>
<gene>
    <name evidence="2" type="ORF">JO380_003531</name>
</gene>
<protein>
    <submittedName>
        <fullName evidence="2">Transglutaminase-like putative cysteine protease</fullName>
    </submittedName>
</protein>
<dbReference type="InterPro" id="IPR002931">
    <property type="entry name" value="Transglutaminase-like"/>
</dbReference>
<evidence type="ECO:0000313" key="3">
    <source>
        <dbReference type="Proteomes" id="UP001240250"/>
    </source>
</evidence>
<dbReference type="Pfam" id="PF01841">
    <property type="entry name" value="Transglut_core"/>
    <property type="match status" value="1"/>
</dbReference>
<dbReference type="Proteomes" id="UP001240250">
    <property type="component" value="Unassembled WGS sequence"/>
</dbReference>
<proteinExistence type="predicted"/>
<dbReference type="EMBL" id="JAUSVM010000001">
    <property type="protein sequence ID" value="MDQ0427150.1"/>
    <property type="molecule type" value="Genomic_DNA"/>
</dbReference>
<dbReference type="Gene3D" id="2.60.40.2250">
    <property type="match status" value="1"/>
</dbReference>
<accession>A0ABU0GRA4</accession>
<dbReference type="PANTHER" id="PTHR33490:SF12">
    <property type="entry name" value="BLL5557 PROTEIN"/>
    <property type="match status" value="1"/>
</dbReference>
<dbReference type="SMART" id="SM00460">
    <property type="entry name" value="TGc"/>
    <property type="match status" value="1"/>
</dbReference>
<organism evidence="2 3">
    <name type="scientific">Cellulomonas iranensis</name>
    <dbReference type="NCBI Taxonomy" id="76862"/>
    <lineage>
        <taxon>Bacteria</taxon>
        <taxon>Bacillati</taxon>
        <taxon>Actinomycetota</taxon>
        <taxon>Actinomycetes</taxon>
        <taxon>Micrococcales</taxon>
        <taxon>Cellulomonadaceae</taxon>
        <taxon>Cellulomonas</taxon>
    </lineage>
</organism>
<dbReference type="Gene3D" id="3.10.620.30">
    <property type="match status" value="1"/>
</dbReference>
<evidence type="ECO:0000313" key="2">
    <source>
        <dbReference type="EMBL" id="MDQ0427150.1"/>
    </source>
</evidence>
<evidence type="ECO:0000259" key="1">
    <source>
        <dbReference type="SMART" id="SM00460"/>
    </source>
</evidence>
<dbReference type="InterPro" id="IPR038765">
    <property type="entry name" value="Papain-like_cys_pep_sf"/>
</dbReference>
<keyword evidence="3" id="KW-1185">Reference proteome</keyword>
<name>A0ABU0GRA4_9CELL</name>
<sequence>MRRDVSTHLVLDVTASARLVLEVAAAHAAPDDEHLDVRSDGRAVDVREVRDAHGTRLHVLEAGPGELAVTYRATVADPATPTGAGSPPQDDADALLYLRPSRYCESDVLAPTARAEFAGLAGADLLAAVASWVGTRLAYVPGSSLPTDGAVRTLLARRGVCRDYAHLVVALLRALDVPARVASAYAPGLDPMDLHAVAEALVDGRWCVVDATTLAPRGSLVRIATGRDASDTAFLSVHGGVAALRTLEVTAVADALPDDDVRDLVTLA</sequence>
<comment type="caution">
    <text evidence="2">The sequence shown here is derived from an EMBL/GenBank/DDBJ whole genome shotgun (WGS) entry which is preliminary data.</text>
</comment>
<reference evidence="2 3" key="1">
    <citation type="submission" date="2023-07" db="EMBL/GenBank/DDBJ databases">
        <title>Sequencing the genomes of 1000 actinobacteria strains.</title>
        <authorList>
            <person name="Klenk H.-P."/>
        </authorList>
    </citation>
    <scope>NUCLEOTIDE SEQUENCE [LARGE SCALE GENOMIC DNA]</scope>
    <source>
        <strain evidence="2 3">DSM 14785</strain>
    </source>
</reference>
<dbReference type="RefSeq" id="WP_070319089.1">
    <property type="nucleotide sequence ID" value="NZ_CP194061.1"/>
</dbReference>
<feature type="domain" description="Transglutaminase-like" evidence="1">
    <location>
        <begin position="153"/>
        <end position="213"/>
    </location>
</feature>
<dbReference type="PANTHER" id="PTHR33490">
    <property type="entry name" value="BLR5614 PROTEIN-RELATED"/>
    <property type="match status" value="1"/>
</dbReference>